<protein>
    <submittedName>
        <fullName evidence="3">Extracellular solute-binding protein</fullName>
    </submittedName>
</protein>
<feature type="signal peptide" evidence="2">
    <location>
        <begin position="1"/>
        <end position="30"/>
    </location>
</feature>
<dbReference type="RefSeq" id="WP_171199061.1">
    <property type="nucleotide sequence ID" value="NZ_JABEND010000003.1"/>
</dbReference>
<dbReference type="Gene3D" id="3.40.190.10">
    <property type="entry name" value="Periplasmic binding protein-like II"/>
    <property type="match status" value="2"/>
</dbReference>
<dbReference type="EMBL" id="JABEND010000003">
    <property type="protein sequence ID" value="NNG35359.1"/>
    <property type="molecule type" value="Genomic_DNA"/>
</dbReference>
<dbReference type="SUPFAM" id="SSF53850">
    <property type="entry name" value="Periplasmic binding protein-like II"/>
    <property type="match status" value="1"/>
</dbReference>
<dbReference type="InterPro" id="IPR006059">
    <property type="entry name" value="SBP"/>
</dbReference>
<dbReference type="Pfam" id="PF13416">
    <property type="entry name" value="SBP_bac_8"/>
    <property type="match status" value="1"/>
</dbReference>
<feature type="region of interest" description="Disordered" evidence="1">
    <location>
        <begin position="39"/>
        <end position="59"/>
    </location>
</feature>
<keyword evidence="4" id="KW-1185">Reference proteome</keyword>
<dbReference type="Proteomes" id="UP000562984">
    <property type="component" value="Unassembled WGS sequence"/>
</dbReference>
<dbReference type="PANTHER" id="PTHR42779:SF1">
    <property type="entry name" value="PROTEIN YNJB"/>
    <property type="match status" value="1"/>
</dbReference>
<evidence type="ECO:0000313" key="4">
    <source>
        <dbReference type="Proteomes" id="UP000562984"/>
    </source>
</evidence>
<evidence type="ECO:0000256" key="1">
    <source>
        <dbReference type="SAM" id="MobiDB-lite"/>
    </source>
</evidence>
<organism evidence="3 4">
    <name type="scientific">Nakamurella aerolata</name>
    <dbReference type="NCBI Taxonomy" id="1656892"/>
    <lineage>
        <taxon>Bacteria</taxon>
        <taxon>Bacillati</taxon>
        <taxon>Actinomycetota</taxon>
        <taxon>Actinomycetes</taxon>
        <taxon>Nakamurellales</taxon>
        <taxon>Nakamurellaceae</taxon>
        <taxon>Nakamurella</taxon>
    </lineage>
</organism>
<name>A0A849A430_9ACTN</name>
<proteinExistence type="predicted"/>
<feature type="compositionally biased region" description="Low complexity" evidence="1">
    <location>
        <begin position="43"/>
        <end position="57"/>
    </location>
</feature>
<dbReference type="PANTHER" id="PTHR42779">
    <property type="entry name" value="PROTEIN YNJB"/>
    <property type="match status" value="1"/>
</dbReference>
<reference evidence="3 4" key="1">
    <citation type="submission" date="2020-05" db="EMBL/GenBank/DDBJ databases">
        <title>Nakamurella sp. DB0629 isolated from air conditioner.</title>
        <authorList>
            <person name="Kim D.H."/>
            <person name="Kim D.-U."/>
        </authorList>
    </citation>
    <scope>NUCLEOTIDE SEQUENCE [LARGE SCALE GENOMIC DNA]</scope>
    <source>
        <strain evidence="3 4">DB0629</strain>
    </source>
</reference>
<comment type="caution">
    <text evidence="3">The sequence shown here is derived from an EMBL/GenBank/DDBJ whole genome shotgun (WGS) entry which is preliminary data.</text>
</comment>
<sequence>MNGSRSHRSTRSARSTRGAVVAAAATTAVAMLLTACGSSTEVSSGTTSTSSTATDGGAAAGAGAAGSGAAAAGSGAAGSGAAAAGSGAAGSGAAAGSAAGSGAAGATGFSCPAGEDTFTFASGGDVNIQDLWQKTLLPAWSKACPNVKITFNFDTHSQNANLDVSKVAAAIKTGKDVPVDLTDNFSNQAAKAGLTEVLTASDVPALSKVSKTALDAVKGAAVPFRGSSVLLAYDSTKIQNPPKTLDELLAWIKANPGKFTYNSPSTGGSGDSFMGTVVASKIAPDVLSKMQTDYDPSLESNFKPGLDILKDLQGSLYQKTNPNGNQAVLDLLAKGEIQLAPVWSDMFLSAQKNKQLPETVKVTQISNPSFTGGAAYMAVIKGTKHKASAAAFVNWLLQPEQQATIVTTIAGFPAIPNADLPASAQGAFDGVETQNLRPGFESKTNSDLQKQWAQAVAG</sequence>
<feature type="chain" id="PRO_5039410806" evidence="2">
    <location>
        <begin position="31"/>
        <end position="458"/>
    </location>
</feature>
<dbReference type="AlphaFoldDB" id="A0A849A430"/>
<keyword evidence="2" id="KW-0732">Signal</keyword>
<evidence type="ECO:0000313" key="3">
    <source>
        <dbReference type="EMBL" id="NNG35359.1"/>
    </source>
</evidence>
<evidence type="ECO:0000256" key="2">
    <source>
        <dbReference type="SAM" id="SignalP"/>
    </source>
</evidence>
<accession>A0A849A430</accession>
<gene>
    <name evidence="3" type="ORF">HKD39_06455</name>
</gene>